<reference evidence="2" key="1">
    <citation type="submission" date="2021-02" db="EMBL/GenBank/DDBJ databases">
        <title>Natrosporangium hydrolyticum gen. nov., sp. nov, a haloalkaliphilic actinobacterium from a soda solonchak soil.</title>
        <authorList>
            <person name="Sorokin D.Y."/>
            <person name="Khijniak T.V."/>
            <person name="Zakharycheva A.P."/>
            <person name="Boueva O.V."/>
            <person name="Ariskina E.V."/>
            <person name="Hahnke R.L."/>
            <person name="Bunk B."/>
            <person name="Sproer C."/>
            <person name="Schumann P."/>
            <person name="Evtushenko L.I."/>
            <person name="Kublanov I.V."/>
        </authorList>
    </citation>
    <scope>NUCLEOTIDE SEQUENCE</scope>
    <source>
        <strain evidence="2">DSM 106523</strain>
    </source>
</reference>
<keyword evidence="1" id="KW-0472">Membrane</keyword>
<dbReference type="KEGG" id="nhy:JQS43_11010"/>
<evidence type="ECO:0000256" key="1">
    <source>
        <dbReference type="SAM" id="Phobius"/>
    </source>
</evidence>
<feature type="transmembrane region" description="Helical" evidence="1">
    <location>
        <begin position="243"/>
        <end position="265"/>
    </location>
</feature>
<keyword evidence="1" id="KW-1133">Transmembrane helix</keyword>
<keyword evidence="3" id="KW-1185">Reference proteome</keyword>
<dbReference type="EMBL" id="CP070499">
    <property type="protein sequence ID" value="QSB16755.1"/>
    <property type="molecule type" value="Genomic_DNA"/>
</dbReference>
<protein>
    <submittedName>
        <fullName evidence="2">Uncharacterized protein</fullName>
    </submittedName>
</protein>
<feature type="transmembrane region" description="Helical" evidence="1">
    <location>
        <begin position="352"/>
        <end position="372"/>
    </location>
</feature>
<sequence>MWMWTCWIAEATWLAVAETTPEESELLRPVAARLRFLALSEAFRGGPSANHGLWVDRSGDPAVDLGMVFGTDTAHLVVLRCRQARWEWLRCLDEYQSQPLLAAAAPVEIESEIDSLVFRHPGPPLVTDLGVINNANAPLTADDEAVLDNVLERHLLPRMRLLRAIQAGTYSGTATAPRRPAAAAAALRWSRRWAGLLPLFGAGATLALAVRGDFPAAAVAAAASYTLLGALVVGFGRIWATVWLLRLPAAGAVGLFALLTLHPQWWQSPIGSWWAATTLATASFGYLLVEARNHGVAAWASITRALTLAVVGAGHAFLVVVIGLVAIAPALIEDGRALRDAWLHWPASTGLATLGIGTAWCLAVGVFAQILWDDRPITAPLAHLRWRR</sequence>
<name>A0A895YLA5_9ACTN</name>
<organism evidence="2 3">
    <name type="scientific">Natronosporangium hydrolyticum</name>
    <dbReference type="NCBI Taxonomy" id="2811111"/>
    <lineage>
        <taxon>Bacteria</taxon>
        <taxon>Bacillati</taxon>
        <taxon>Actinomycetota</taxon>
        <taxon>Actinomycetes</taxon>
        <taxon>Micromonosporales</taxon>
        <taxon>Micromonosporaceae</taxon>
        <taxon>Natronosporangium</taxon>
    </lineage>
</organism>
<gene>
    <name evidence="2" type="ORF">JQS43_11010</name>
</gene>
<feature type="transmembrane region" description="Helical" evidence="1">
    <location>
        <begin position="216"/>
        <end position="236"/>
    </location>
</feature>
<dbReference type="Proteomes" id="UP000662857">
    <property type="component" value="Chromosome"/>
</dbReference>
<dbReference type="AlphaFoldDB" id="A0A895YLA5"/>
<evidence type="ECO:0000313" key="2">
    <source>
        <dbReference type="EMBL" id="QSB16755.1"/>
    </source>
</evidence>
<evidence type="ECO:0000313" key="3">
    <source>
        <dbReference type="Proteomes" id="UP000662857"/>
    </source>
</evidence>
<dbReference type="RefSeq" id="WP_239678992.1">
    <property type="nucleotide sequence ID" value="NZ_CP070499.1"/>
</dbReference>
<feature type="transmembrane region" description="Helical" evidence="1">
    <location>
        <begin position="193"/>
        <end position="210"/>
    </location>
</feature>
<accession>A0A895YLA5</accession>
<feature type="transmembrane region" description="Helical" evidence="1">
    <location>
        <begin position="271"/>
        <end position="289"/>
    </location>
</feature>
<keyword evidence="1" id="KW-0812">Transmembrane</keyword>
<proteinExistence type="predicted"/>
<feature type="transmembrane region" description="Helical" evidence="1">
    <location>
        <begin position="310"/>
        <end position="332"/>
    </location>
</feature>